<dbReference type="InterPro" id="IPR000352">
    <property type="entry name" value="Pep_chain_release_fac_I"/>
</dbReference>
<dbReference type="SUPFAM" id="SSF110916">
    <property type="entry name" value="Peptidyl-tRNA hydrolase domain-like"/>
    <property type="match status" value="1"/>
</dbReference>
<dbReference type="Pfam" id="PF00472">
    <property type="entry name" value="RF-1"/>
    <property type="match status" value="1"/>
</dbReference>
<dbReference type="GO" id="GO:0004045">
    <property type="term" value="F:peptidyl-tRNA hydrolase activity"/>
    <property type="evidence" value="ECO:0007669"/>
    <property type="project" value="TreeGrafter"/>
</dbReference>
<dbReference type="EMBL" id="FODO01000057">
    <property type="protein sequence ID" value="SEP14711.1"/>
    <property type="molecule type" value="Genomic_DNA"/>
</dbReference>
<dbReference type="PANTHER" id="PTHR47814:SF1">
    <property type="entry name" value="PEPTIDYL-TRNA HYDROLASE ARFB"/>
    <property type="match status" value="1"/>
</dbReference>
<dbReference type="Proteomes" id="UP000198814">
    <property type="component" value="Unassembled WGS sequence"/>
</dbReference>
<sequence>MHKITFLKITNNLTIPLTEIEILAVRSQGSGGQNVNKVATAIHLRFDIQASSLSEHYKAKLMQLKDSRISGEGVIIIKAQRFNSQVKNREDALNRLREMIKSVTIALKTRVPTKPTKASQIKRLESKSVQSQRKSFRSKIGEE</sequence>
<dbReference type="PROSITE" id="PS00745">
    <property type="entry name" value="RF_PROK_I"/>
    <property type="match status" value="1"/>
</dbReference>
<accession>A0A1H8VH31</accession>
<evidence type="ECO:0000313" key="4">
    <source>
        <dbReference type="Proteomes" id="UP000198814"/>
    </source>
</evidence>
<evidence type="ECO:0000256" key="1">
    <source>
        <dbReference type="SAM" id="MobiDB-lite"/>
    </source>
</evidence>
<dbReference type="NCBIfam" id="NF006718">
    <property type="entry name" value="PRK09256.1"/>
    <property type="match status" value="1"/>
</dbReference>
<organism evidence="3 4">
    <name type="scientific">Nitrosomonas oligotropha</name>
    <dbReference type="NCBI Taxonomy" id="42354"/>
    <lineage>
        <taxon>Bacteria</taxon>
        <taxon>Pseudomonadati</taxon>
        <taxon>Pseudomonadota</taxon>
        <taxon>Betaproteobacteria</taxon>
        <taxon>Nitrosomonadales</taxon>
        <taxon>Nitrosomonadaceae</taxon>
        <taxon>Nitrosomonas</taxon>
    </lineage>
</organism>
<protein>
    <submittedName>
        <fullName evidence="3">Ribosome-associated protein</fullName>
    </submittedName>
</protein>
<dbReference type="PANTHER" id="PTHR47814">
    <property type="entry name" value="PEPTIDYL-TRNA HYDROLASE ARFB"/>
    <property type="match status" value="1"/>
</dbReference>
<reference evidence="4" key="1">
    <citation type="submission" date="2016-10" db="EMBL/GenBank/DDBJ databases">
        <authorList>
            <person name="Varghese N."/>
            <person name="Submissions S."/>
        </authorList>
    </citation>
    <scope>NUCLEOTIDE SEQUENCE [LARGE SCALE GENOMIC DNA]</scope>
    <source>
        <strain evidence="4">Nm76</strain>
    </source>
</reference>
<gene>
    <name evidence="3" type="ORF">SAMN05216333_1577</name>
</gene>
<evidence type="ECO:0000313" key="3">
    <source>
        <dbReference type="EMBL" id="SEP14711.1"/>
    </source>
</evidence>
<name>A0A1H8VH31_9PROT</name>
<dbReference type="AlphaFoldDB" id="A0A1H8VH31"/>
<dbReference type="STRING" id="42354.SAMN05216333_1577"/>
<dbReference type="Gene3D" id="3.30.160.20">
    <property type="match status" value="1"/>
</dbReference>
<evidence type="ECO:0000259" key="2">
    <source>
        <dbReference type="PROSITE" id="PS00745"/>
    </source>
</evidence>
<dbReference type="GO" id="GO:0003747">
    <property type="term" value="F:translation release factor activity"/>
    <property type="evidence" value="ECO:0007669"/>
    <property type="project" value="InterPro"/>
</dbReference>
<proteinExistence type="predicted"/>
<keyword evidence="4" id="KW-1185">Reference proteome</keyword>
<feature type="region of interest" description="Disordered" evidence="1">
    <location>
        <begin position="116"/>
        <end position="143"/>
    </location>
</feature>
<feature type="domain" description="Prokaryotic-type class I peptide chain release factors" evidence="2">
    <location>
        <begin position="26"/>
        <end position="42"/>
    </location>
</feature>
<dbReference type="GO" id="GO:0043022">
    <property type="term" value="F:ribosome binding"/>
    <property type="evidence" value="ECO:0007669"/>
    <property type="project" value="TreeGrafter"/>
</dbReference>
<dbReference type="GO" id="GO:0072344">
    <property type="term" value="P:rescue of stalled ribosome"/>
    <property type="evidence" value="ECO:0007669"/>
    <property type="project" value="TreeGrafter"/>
</dbReference>